<protein>
    <submittedName>
        <fullName evidence="1">Uncharacterized protein</fullName>
    </submittedName>
</protein>
<reference evidence="1 2" key="1">
    <citation type="journal article" date="2003" name="Lancet">
        <title>Genome sequence of Vibrio parahaemolyticus: a pathogenic mechanism distinct from that of V. cholerae.</title>
        <authorList>
            <person name="Makino K."/>
            <person name="Oshima K."/>
            <person name="Kurokawa K."/>
            <person name="Yokoyama K."/>
            <person name="Uda T."/>
            <person name="Tagomori K."/>
            <person name="Iijima Y."/>
            <person name="Najima M."/>
            <person name="Nakano M."/>
            <person name="Yamashita A."/>
            <person name="Kubota Y."/>
            <person name="Kimura S."/>
            <person name="Yasunaga T."/>
            <person name="Honda T."/>
            <person name="Shinagawa H."/>
            <person name="Hattori M."/>
            <person name="Iida T."/>
        </authorList>
    </citation>
    <scope>NUCLEOTIDE SEQUENCE [LARGE SCALE GENOMIC DNA]</scope>
    <source>
        <strain evidence="2">RIMD 2210633</strain>
    </source>
</reference>
<proteinExistence type="predicted"/>
<accession>Q87K54</accession>
<dbReference type="KEGG" id="vpa:VPA0044"/>
<dbReference type="Proteomes" id="UP000002493">
    <property type="component" value="Chromosome 2"/>
</dbReference>
<dbReference type="AlphaFoldDB" id="Q87K54"/>
<dbReference type="EMBL" id="BA000032">
    <property type="protein sequence ID" value="BAC61387.1"/>
    <property type="molecule type" value="Genomic_DNA"/>
</dbReference>
<sequence>MIFYFGHTFLPCNRESNEHSPLCSFFLRFDQQYLFSHIPNPSKFTT</sequence>
<organism evidence="1 2">
    <name type="scientific">Vibrio parahaemolyticus serotype O3:K6 (strain RIMD 2210633)</name>
    <dbReference type="NCBI Taxonomy" id="223926"/>
    <lineage>
        <taxon>Bacteria</taxon>
        <taxon>Pseudomonadati</taxon>
        <taxon>Pseudomonadota</taxon>
        <taxon>Gammaproteobacteria</taxon>
        <taxon>Vibrionales</taxon>
        <taxon>Vibrionaceae</taxon>
        <taxon>Vibrio</taxon>
    </lineage>
</organism>
<gene>
    <name evidence="1" type="ordered locus">VPA0044</name>
</gene>
<dbReference type="HOGENOM" id="CLU_3190549_0_0_6"/>
<evidence type="ECO:0000313" key="1">
    <source>
        <dbReference type="EMBL" id="BAC61387.1"/>
    </source>
</evidence>
<evidence type="ECO:0000313" key="2">
    <source>
        <dbReference type="Proteomes" id="UP000002493"/>
    </source>
</evidence>
<name>Q87K54_VIBPA</name>